<accession>A0ABW4TNW1</accession>
<evidence type="ECO:0000313" key="2">
    <source>
        <dbReference type="Proteomes" id="UP001597351"/>
    </source>
</evidence>
<gene>
    <name evidence="1" type="ORF">ACFSDE_15690</name>
</gene>
<proteinExistence type="predicted"/>
<dbReference type="InterPro" id="IPR021530">
    <property type="entry name" value="AllH-like"/>
</dbReference>
<dbReference type="RefSeq" id="WP_343920109.1">
    <property type="nucleotide sequence ID" value="NZ_BAAAJT010000002.1"/>
</dbReference>
<evidence type="ECO:0000313" key="1">
    <source>
        <dbReference type="EMBL" id="MFD1948245.1"/>
    </source>
</evidence>
<keyword evidence="2" id="KW-1185">Reference proteome</keyword>
<dbReference type="Pfam" id="PF11392">
    <property type="entry name" value="AllH"/>
    <property type="match status" value="1"/>
</dbReference>
<dbReference type="Proteomes" id="UP001597351">
    <property type="component" value="Unassembled WGS sequence"/>
</dbReference>
<sequence>MTPVAAPPRVRDLLRTAPDGPVPVLHAGPLAIYVEVAGQAVGVLAAGAVRVPCGLRTRLKDLALHVSTNGGPDPYVVGGALHLGSRPLTVGRVVGTYVPTLRHEVVRSTKTGPATVQATPPATVAGLVAALPRRRDDATGLPALVGRGEGLTPLGDDLLCGWLATQRALGVATPAVDAELRRLLSRTTRLSATLLECALAGETLPEHADWLRAVGGHDEPARARALAAIGATSGSGLLHGSRAALDQLREAA</sequence>
<comment type="caution">
    <text evidence="1">The sequence shown here is derived from an EMBL/GenBank/DDBJ whole genome shotgun (WGS) entry which is preliminary data.</text>
</comment>
<name>A0ABW4TNW1_9ACTN</name>
<reference evidence="2" key="1">
    <citation type="journal article" date="2019" name="Int. J. Syst. Evol. Microbiol.">
        <title>The Global Catalogue of Microorganisms (GCM) 10K type strain sequencing project: providing services to taxonomists for standard genome sequencing and annotation.</title>
        <authorList>
            <consortium name="The Broad Institute Genomics Platform"/>
            <consortium name="The Broad Institute Genome Sequencing Center for Infectious Disease"/>
            <person name="Wu L."/>
            <person name="Ma J."/>
        </authorList>
    </citation>
    <scope>NUCLEOTIDE SEQUENCE [LARGE SCALE GENOMIC DNA]</scope>
    <source>
        <strain evidence="2">CGMCC 1.12477</strain>
    </source>
</reference>
<dbReference type="EMBL" id="JBHUGD010000003">
    <property type="protein sequence ID" value="MFD1948245.1"/>
    <property type="molecule type" value="Genomic_DNA"/>
</dbReference>
<protein>
    <submittedName>
        <fullName evidence="1">DUF2877 domain-containing protein</fullName>
    </submittedName>
</protein>
<organism evidence="1 2">
    <name type="scientific">Nocardioides aestuarii</name>
    <dbReference type="NCBI Taxonomy" id="252231"/>
    <lineage>
        <taxon>Bacteria</taxon>
        <taxon>Bacillati</taxon>
        <taxon>Actinomycetota</taxon>
        <taxon>Actinomycetes</taxon>
        <taxon>Propionibacteriales</taxon>
        <taxon>Nocardioidaceae</taxon>
        <taxon>Nocardioides</taxon>
    </lineage>
</organism>